<dbReference type="PROSITE" id="PS50186">
    <property type="entry name" value="DEP"/>
    <property type="match status" value="1"/>
</dbReference>
<gene>
    <name evidence="4 6" type="primary">depdc1a</name>
</gene>
<dbReference type="FunFam" id="1.10.10.10:FF:000182">
    <property type="entry name" value="DEP domain-containing protein 1B isoform 1"/>
    <property type="match status" value="1"/>
</dbReference>
<reference evidence="5" key="1">
    <citation type="submission" date="2015-09" db="EMBL/GenBank/DDBJ databases">
        <authorList>
            <person name="Sai Rama Sridatta P."/>
        </authorList>
    </citation>
    <scope>NUCLEOTIDE SEQUENCE [LARGE SCALE GENOMIC DNA]</scope>
</reference>
<dbReference type="AlphaFoldDB" id="A0A4W6F7A2"/>
<accession>A0A4W6F7A2</accession>
<dbReference type="Gene3D" id="1.10.555.10">
    <property type="entry name" value="Rho GTPase activation protein"/>
    <property type="match status" value="1"/>
</dbReference>
<dbReference type="SUPFAM" id="SSF46785">
    <property type="entry name" value="Winged helix' DNA-binding domain"/>
    <property type="match status" value="1"/>
</dbReference>
<feature type="compositionally biased region" description="Basic and acidic residues" evidence="2">
    <location>
        <begin position="835"/>
        <end position="847"/>
    </location>
</feature>
<dbReference type="InterPro" id="IPR036390">
    <property type="entry name" value="WH_DNA-bd_sf"/>
</dbReference>
<evidence type="ECO:0000256" key="1">
    <source>
        <dbReference type="ARBA" id="ARBA00022468"/>
    </source>
</evidence>
<feature type="domain" description="DEP" evidence="3">
    <location>
        <begin position="24"/>
        <end position="108"/>
    </location>
</feature>
<dbReference type="Gene3D" id="1.10.10.10">
    <property type="entry name" value="Winged helix-like DNA-binding domain superfamily/Winged helix DNA-binding domain"/>
    <property type="match status" value="1"/>
</dbReference>
<dbReference type="InterPro" id="IPR000591">
    <property type="entry name" value="DEP_dom"/>
</dbReference>
<protein>
    <submittedName>
        <fullName evidence="4">DEP domain containing 1a</fullName>
    </submittedName>
    <submittedName>
        <fullName evidence="6">DEP domain-containing protein 1A isoform X1</fullName>
    </submittedName>
</protein>
<dbReference type="GeneID" id="108879554"/>
<evidence type="ECO:0000313" key="6">
    <source>
        <dbReference type="RefSeq" id="XP_018526367.1"/>
    </source>
</evidence>
<dbReference type="STRING" id="8187.ENSLCAP00010046344"/>
<dbReference type="GO" id="GO:0005096">
    <property type="term" value="F:GTPase activator activity"/>
    <property type="evidence" value="ECO:0007669"/>
    <property type="project" value="UniProtKB-KW"/>
</dbReference>
<dbReference type="SUPFAM" id="SSF48350">
    <property type="entry name" value="GTPase activation domain, GAP"/>
    <property type="match status" value="1"/>
</dbReference>
<dbReference type="CTD" id="76131"/>
<proteinExistence type="predicted"/>
<reference evidence="4" key="3">
    <citation type="submission" date="2025-05" db="UniProtKB">
        <authorList>
            <consortium name="Ensembl"/>
        </authorList>
    </citation>
    <scope>IDENTIFICATION</scope>
</reference>
<dbReference type="GO" id="GO:0035556">
    <property type="term" value="P:intracellular signal transduction"/>
    <property type="evidence" value="ECO:0007669"/>
    <property type="project" value="InterPro"/>
</dbReference>
<organism evidence="4 5">
    <name type="scientific">Lates calcarifer</name>
    <name type="common">Barramundi</name>
    <name type="synonym">Holocentrus calcarifer</name>
    <dbReference type="NCBI Taxonomy" id="8187"/>
    <lineage>
        <taxon>Eukaryota</taxon>
        <taxon>Metazoa</taxon>
        <taxon>Chordata</taxon>
        <taxon>Craniata</taxon>
        <taxon>Vertebrata</taxon>
        <taxon>Euteleostomi</taxon>
        <taxon>Actinopterygii</taxon>
        <taxon>Neopterygii</taxon>
        <taxon>Teleostei</taxon>
        <taxon>Neoteleostei</taxon>
        <taxon>Acanthomorphata</taxon>
        <taxon>Carangaria</taxon>
        <taxon>Carangaria incertae sedis</taxon>
        <taxon>Centropomidae</taxon>
        <taxon>Lates</taxon>
    </lineage>
</organism>
<dbReference type="Proteomes" id="UP000314980">
    <property type="component" value="Unassembled WGS sequence"/>
</dbReference>
<dbReference type="PANTHER" id="PTHR16206">
    <property type="entry name" value="DEP DOMAIN-CONTAINING"/>
    <property type="match status" value="1"/>
</dbReference>
<keyword evidence="5" id="KW-1185">Reference proteome</keyword>
<evidence type="ECO:0000259" key="3">
    <source>
        <dbReference type="PROSITE" id="PS50186"/>
    </source>
</evidence>
<feature type="region of interest" description="Disordered" evidence="2">
    <location>
        <begin position="430"/>
        <end position="452"/>
    </location>
</feature>
<dbReference type="InterPro" id="IPR008936">
    <property type="entry name" value="Rho_GTPase_activation_prot"/>
</dbReference>
<dbReference type="Pfam" id="PF00610">
    <property type="entry name" value="DEP"/>
    <property type="match status" value="1"/>
</dbReference>
<dbReference type="Ensembl" id="ENSLCAT00010047458.1">
    <property type="protein sequence ID" value="ENSLCAP00010046344.1"/>
    <property type="gene ID" value="ENSLCAG00010021490.1"/>
</dbReference>
<feature type="region of interest" description="Disordered" evidence="2">
    <location>
        <begin position="829"/>
        <end position="852"/>
    </location>
</feature>
<dbReference type="KEGG" id="lcf:108879554"/>
<dbReference type="OrthoDB" id="524326at2759"/>
<reference evidence="6" key="2">
    <citation type="submission" date="2025-04" db="UniProtKB">
        <authorList>
            <consortium name="RefSeq"/>
        </authorList>
    </citation>
    <scope>IDENTIFICATION</scope>
    <source>
        <tissue evidence="6">Brain</tissue>
    </source>
</reference>
<evidence type="ECO:0000313" key="5">
    <source>
        <dbReference type="Proteomes" id="UP000314980"/>
    </source>
</evidence>
<dbReference type="PANTHER" id="PTHR16206:SF12">
    <property type="entry name" value="DEP DOMAIN-CONTAINING PROTEIN 1A"/>
    <property type="match status" value="1"/>
</dbReference>
<evidence type="ECO:0000256" key="2">
    <source>
        <dbReference type="SAM" id="MobiDB-lite"/>
    </source>
</evidence>
<dbReference type="InParanoid" id="A0A4W6F7A2"/>
<name>A0A4W6F7A2_LATCA</name>
<dbReference type="SMART" id="SM00049">
    <property type="entry name" value="DEP"/>
    <property type="match status" value="1"/>
</dbReference>
<evidence type="ECO:0000313" key="4">
    <source>
        <dbReference type="Ensembl" id="ENSLCAP00010046344.1"/>
    </source>
</evidence>
<feature type="compositionally biased region" description="Polar residues" evidence="2">
    <location>
        <begin position="569"/>
        <end position="588"/>
    </location>
</feature>
<feature type="region of interest" description="Disordered" evidence="2">
    <location>
        <begin position="566"/>
        <end position="588"/>
    </location>
</feature>
<keyword evidence="1" id="KW-0343">GTPase activation</keyword>
<dbReference type="InterPro" id="IPR036388">
    <property type="entry name" value="WH-like_DNA-bd_sf"/>
</dbReference>
<sequence>MSSHVITPGPYRATKLWNEVTRLFRAGMPLRKHRQNFRHYASCFTASAAVDWLHQLLRSNSNFGPDVTRQQTVQLLKKFLKNHVIEDVKGRWGTEDLEDNNSLYRFPSTSPLKPIPCAAPASAPGSIKKRPSLRDKEGFFRFRSIRKHEKETQENVDHALQAGDENQSAGEQQVQRRELTVEDERDIWRDITLIHLQRILGVSSLDEVLDQRYVNPQNIIHNMTKVNKHGVVTLDDKTNDLPHWVLSAMKSLANWPKYDSAQPSYPGFERDVFKTVSDYFYSLPQPLLTYELYELFINVLVFCGYVAAPTTLQRGKRKKPDLPSVPPPAKASFRSTECLLLSLLRQGTCDETESPMREVLGGKLQSRLAALKGGGAADSQFGGSCMSLSTVVSARPRTRSCSLETILDDSAPLTRQQLFLSNDSLASCTHSNRSQDNSPAFTTPHSDSDFTSASKATPVICENASGGTTRKRLSVVSMAGLSVAQRSRPLRPCSVGSCLDIVIETREEDVIETKWQGRATSCLNVNTPADQHRSSTASHPPSLPFHPSFSSCHPFSSFSSTAMAKVQGSHATTGPSGPRPASSTSNLRTLPAPAVVRRCLSSMDVSKPSRPVSLFKPPVCVPTSSTQAPQPKPEHSVLQPHCERVAIEALQLCTLLLPPASRRKLQLLMRMMSRISQNVDMPRLHPAIGTRTLMVHTFSGCVLGSAEECDLDELLATRLVSFLMDHQQNILSVPDYLLSAINDHIQYLRTVQVPIDYAPNIDCTAPVCAPVPVFAFCRQISGAEFEQQKLESSQQAMEELLEILLTNQNMTEKDRRKKLKQFQKQYPDIYSRRFPPSDKESRADNKPKIKPPLLNIKKTKVFSIRN</sequence>
<dbReference type="GeneTree" id="ENSGT00950000182976"/>
<dbReference type="RefSeq" id="XP_018526367.1">
    <property type="nucleotide sequence ID" value="XM_018670851.2"/>
</dbReference>
<dbReference type="CDD" id="cd04447">
    <property type="entry name" value="DEP_BRCC3"/>
    <property type="match status" value="1"/>
</dbReference>
<dbReference type="Proteomes" id="UP000694890">
    <property type="component" value="Linkage group LG17"/>
</dbReference>